<organism evidence="1 2">
    <name type="scientific">Cereibacter azotoformans</name>
    <dbReference type="NCBI Taxonomy" id="43057"/>
    <lineage>
        <taxon>Bacteria</taxon>
        <taxon>Pseudomonadati</taxon>
        <taxon>Pseudomonadota</taxon>
        <taxon>Alphaproteobacteria</taxon>
        <taxon>Rhodobacterales</taxon>
        <taxon>Paracoccaceae</taxon>
        <taxon>Cereibacter</taxon>
    </lineage>
</organism>
<evidence type="ECO:0008006" key="3">
    <source>
        <dbReference type="Google" id="ProtNLM"/>
    </source>
</evidence>
<name>A0A2T5JZ16_9RHOB</name>
<dbReference type="CDD" id="cd19958">
    <property type="entry name" value="pyocin_knob"/>
    <property type="match status" value="1"/>
</dbReference>
<proteinExistence type="predicted"/>
<accession>A0A2T5JZ16</accession>
<gene>
    <name evidence="1" type="ORF">C8J28_114117</name>
</gene>
<evidence type="ECO:0000313" key="2">
    <source>
        <dbReference type="Proteomes" id="UP000244060"/>
    </source>
</evidence>
<dbReference type="AlphaFoldDB" id="A0A2T5JZ16"/>
<protein>
    <recommendedName>
        <fullName evidence="3">Tail fiber protein</fullName>
    </recommendedName>
</protein>
<dbReference type="Proteomes" id="UP000244060">
    <property type="component" value="Unassembled WGS sequence"/>
</dbReference>
<dbReference type="OrthoDB" id="564699at2"/>
<dbReference type="EMBL" id="QAOT01000014">
    <property type="protein sequence ID" value="PTR15396.1"/>
    <property type="molecule type" value="Genomic_DNA"/>
</dbReference>
<comment type="caution">
    <text evidence="1">The sequence shown here is derived from an EMBL/GenBank/DDBJ whole genome shotgun (WGS) entry which is preliminary data.</text>
</comment>
<sequence length="494" mass="51181">MDFFSPPPTPPNSGNPGTFNDNADAFLGWFPAFVAELNELLPYLTGAGFGDGTAAAPGLFWRDDRDTGLFRPGSNALGIAAGGVLRLTVSALALTSTVPLRAPLGTAAAPGISFETDPNTGIRSDGADVLQFVTGGATRGFFSTSHFQSTLPAVLPGGAAATPGLTFAGDLDTGIFRASADLLGIAAGGEERFRVGSGRAAALVPFSVPDGTQTFPGLTFNGEVGSNTGFFLAAENELGVTCQGTERARFTPSGMELQGLMSGTAVTQTDLDTTPGRLLKVGDYGLGGTARTAPGNDVDQITTTGFYRVTGTTLNRPGGMTVGTLQHIQHGASRAVQIAYPQTASDTGHWCRSKDTTWGDWFLTYDQRNIVGAVSWSSGLPRGGIIEKGETAGAEYVRFADGTQLCRLVQTGVPGPTTPHGPLYRTEWQTVTLPVEFASGALNGHCVTGGCRGGSVISLLGRPGASNVAAYMLLSPTSYAATQVVDLLVTGRWR</sequence>
<reference evidence="1 2" key="1">
    <citation type="submission" date="2018-04" db="EMBL/GenBank/DDBJ databases">
        <title>Genomic Encyclopedia of Type Strains, Phase III (KMG-III): the genomes of soil and plant-associated and newly described type strains.</title>
        <authorList>
            <person name="Whitman W."/>
        </authorList>
    </citation>
    <scope>NUCLEOTIDE SEQUENCE [LARGE SCALE GENOMIC DNA]</scope>
    <source>
        <strain evidence="1 2">KA25</strain>
    </source>
</reference>
<dbReference type="RefSeq" id="WP_108221505.1">
    <property type="nucleotide sequence ID" value="NZ_CP090021.1"/>
</dbReference>
<evidence type="ECO:0000313" key="1">
    <source>
        <dbReference type="EMBL" id="PTR15396.1"/>
    </source>
</evidence>
<keyword evidence="2" id="KW-1185">Reference proteome</keyword>